<keyword evidence="3 4" id="KW-0408">Iron</keyword>
<dbReference type="PANTHER" id="PTHR35008">
    <property type="entry name" value="BLL4482 PROTEIN-RELATED"/>
    <property type="match status" value="1"/>
</dbReference>
<dbReference type="PANTHER" id="PTHR35008:SF8">
    <property type="entry name" value="ALCOHOL DEHYDROGENASE CYTOCHROME C SUBUNIT"/>
    <property type="match status" value="1"/>
</dbReference>
<organism evidence="6 7">
    <name type="scientific">Winogradskyella litorisediminis</name>
    <dbReference type="NCBI Taxonomy" id="1156618"/>
    <lineage>
        <taxon>Bacteria</taxon>
        <taxon>Pseudomonadati</taxon>
        <taxon>Bacteroidota</taxon>
        <taxon>Flavobacteriia</taxon>
        <taxon>Flavobacteriales</taxon>
        <taxon>Flavobacteriaceae</taxon>
        <taxon>Winogradskyella</taxon>
    </lineage>
</organism>
<comment type="caution">
    <text evidence="6">The sequence shown here is derived from an EMBL/GenBank/DDBJ whole genome shotgun (WGS) entry which is preliminary data.</text>
</comment>
<dbReference type="PROSITE" id="PS51257">
    <property type="entry name" value="PROKAR_LIPOPROTEIN"/>
    <property type="match status" value="1"/>
</dbReference>
<dbReference type="InterPro" id="IPR036909">
    <property type="entry name" value="Cyt_c-like_dom_sf"/>
</dbReference>
<keyword evidence="7" id="KW-1185">Reference proteome</keyword>
<sequence length="153" mass="17390">MKLNKIIQIVVLFIFVLSSCKEKIKEEKKERRTKQNIETVQSNPLKESIARGRLVYNDFCIQCHMATGKGVANTFPPLANSDYLKNKQEESIHGIKYGQKGELIVNGKTYNGVMMPMGLEDDEVADVMNYINNSWGNNYGDLVTEKEVAEIQK</sequence>
<dbReference type="InterPro" id="IPR051459">
    <property type="entry name" value="Cytochrome_c-type_DH"/>
</dbReference>
<dbReference type="Gene3D" id="1.10.760.10">
    <property type="entry name" value="Cytochrome c-like domain"/>
    <property type="match status" value="1"/>
</dbReference>
<dbReference type="SUPFAM" id="SSF46626">
    <property type="entry name" value="Cytochrome c"/>
    <property type="match status" value="1"/>
</dbReference>
<protein>
    <submittedName>
        <fullName evidence="6">C-type cytochrome</fullName>
    </submittedName>
</protein>
<evidence type="ECO:0000259" key="5">
    <source>
        <dbReference type="PROSITE" id="PS51007"/>
    </source>
</evidence>
<dbReference type="InterPro" id="IPR009056">
    <property type="entry name" value="Cyt_c-like_dom"/>
</dbReference>
<dbReference type="Pfam" id="PF00034">
    <property type="entry name" value="Cytochrom_C"/>
    <property type="match status" value="1"/>
</dbReference>
<proteinExistence type="predicted"/>
<dbReference type="RefSeq" id="WP_386130518.1">
    <property type="nucleotide sequence ID" value="NZ_JBHTJL010000011.1"/>
</dbReference>
<dbReference type="Proteomes" id="UP001597013">
    <property type="component" value="Unassembled WGS sequence"/>
</dbReference>
<evidence type="ECO:0000256" key="1">
    <source>
        <dbReference type="ARBA" id="ARBA00022617"/>
    </source>
</evidence>
<evidence type="ECO:0000256" key="4">
    <source>
        <dbReference type="PROSITE-ProRule" id="PRU00433"/>
    </source>
</evidence>
<evidence type="ECO:0000313" key="7">
    <source>
        <dbReference type="Proteomes" id="UP001597013"/>
    </source>
</evidence>
<accession>A0ABW3N744</accession>
<dbReference type="PROSITE" id="PS51007">
    <property type="entry name" value="CYTC"/>
    <property type="match status" value="1"/>
</dbReference>
<evidence type="ECO:0000256" key="3">
    <source>
        <dbReference type="ARBA" id="ARBA00023004"/>
    </source>
</evidence>
<gene>
    <name evidence="6" type="ORF">ACFQ1Q_09600</name>
</gene>
<feature type="domain" description="Cytochrome c" evidence="5">
    <location>
        <begin position="47"/>
        <end position="135"/>
    </location>
</feature>
<keyword evidence="2 4" id="KW-0479">Metal-binding</keyword>
<keyword evidence="1 4" id="KW-0349">Heme</keyword>
<evidence type="ECO:0000313" key="6">
    <source>
        <dbReference type="EMBL" id="MFD1063499.1"/>
    </source>
</evidence>
<name>A0ABW3N744_9FLAO</name>
<dbReference type="EMBL" id="JBHTJL010000011">
    <property type="protein sequence ID" value="MFD1063499.1"/>
    <property type="molecule type" value="Genomic_DNA"/>
</dbReference>
<evidence type="ECO:0000256" key="2">
    <source>
        <dbReference type="ARBA" id="ARBA00022723"/>
    </source>
</evidence>
<reference evidence="7" key="1">
    <citation type="journal article" date="2019" name="Int. J. Syst. Evol. Microbiol.">
        <title>The Global Catalogue of Microorganisms (GCM) 10K type strain sequencing project: providing services to taxonomists for standard genome sequencing and annotation.</title>
        <authorList>
            <consortium name="The Broad Institute Genomics Platform"/>
            <consortium name="The Broad Institute Genome Sequencing Center for Infectious Disease"/>
            <person name="Wu L."/>
            <person name="Ma J."/>
        </authorList>
    </citation>
    <scope>NUCLEOTIDE SEQUENCE [LARGE SCALE GENOMIC DNA]</scope>
    <source>
        <strain evidence="7">CCUG 62215</strain>
    </source>
</reference>